<proteinExistence type="inferred from homology"/>
<dbReference type="AlphaFoldDB" id="A0A3G1B7F7"/>
<sequence>MESFEFNSVLITGGAGFIGSHIAERLTNSGINVKVVDNFVTGKKGNLAKCLSKKNFRLYELDLGNLDDSNEFLSDVDVVFHMAADPEVRTGYDKPEDSFNQNIRNTFNLLQKIRHSKVKKIVFASSSSVYGDATILPTPENYSPLLPISHYGASKLACEALISSFCHNYNMKGIIVRPANVIGSRGRHGLIWDLVHKLKNDNSKLEILGDGKQVKSFIHINDGIEGIFHLIAKVKENVGIFNLGSDDSIEIMTVAKTVCKNMNLQEINIYTTGGIDGGRGWKGDIKKAHLDISKLKNLGWKPKMSSVEAVDLTSREIINEVIQ</sequence>
<accession>A0A3G1B7F7</accession>
<organism evidence="3 4">
    <name type="scientific">Candidatus Nitrosotenuis cloacae</name>
    <dbReference type="NCBI Taxonomy" id="1603555"/>
    <lineage>
        <taxon>Archaea</taxon>
        <taxon>Nitrososphaerota</taxon>
        <taxon>Candidatus Nitrosotenuis</taxon>
    </lineage>
</organism>
<dbReference type="SUPFAM" id="SSF51735">
    <property type="entry name" value="NAD(P)-binding Rossmann-fold domains"/>
    <property type="match status" value="1"/>
</dbReference>
<dbReference type="STRING" id="1603555.SU86_006915"/>
<evidence type="ECO:0000313" key="4">
    <source>
        <dbReference type="Proteomes" id="UP000266745"/>
    </source>
</evidence>
<dbReference type="EMBL" id="CP011097">
    <property type="protein sequence ID" value="AJZ76141.1"/>
    <property type="molecule type" value="Genomic_DNA"/>
</dbReference>
<dbReference type="OrthoDB" id="4907at2157"/>
<protein>
    <submittedName>
        <fullName evidence="3">UDP-glucose 4-epimerase</fullName>
    </submittedName>
</protein>
<dbReference type="PANTHER" id="PTHR43000">
    <property type="entry name" value="DTDP-D-GLUCOSE 4,6-DEHYDRATASE-RELATED"/>
    <property type="match status" value="1"/>
</dbReference>
<evidence type="ECO:0000256" key="1">
    <source>
        <dbReference type="ARBA" id="ARBA00007637"/>
    </source>
</evidence>
<dbReference type="InterPro" id="IPR001509">
    <property type="entry name" value="Epimerase_deHydtase"/>
</dbReference>
<dbReference type="Pfam" id="PF01370">
    <property type="entry name" value="Epimerase"/>
    <property type="match status" value="1"/>
</dbReference>
<keyword evidence="4" id="KW-1185">Reference proteome</keyword>
<dbReference type="Gene3D" id="3.90.25.10">
    <property type="entry name" value="UDP-galactose 4-epimerase, domain 1"/>
    <property type="match status" value="1"/>
</dbReference>
<dbReference type="GeneID" id="24874283"/>
<dbReference type="Proteomes" id="UP000266745">
    <property type="component" value="Chromosome"/>
</dbReference>
<gene>
    <name evidence="3" type="ORF">SU86_006915</name>
</gene>
<name>A0A3G1B7F7_9ARCH</name>
<reference evidence="3 4" key="1">
    <citation type="journal article" date="2016" name="Sci. Rep.">
        <title>A novel ammonia-oxidizing archaeon from wastewater treatment plant: Its enrichment, physiological and genomic characteristics.</title>
        <authorList>
            <person name="Li Y."/>
            <person name="Ding K."/>
            <person name="Wen X."/>
            <person name="Zhang B."/>
            <person name="Shen B."/>
            <person name="Yang Y."/>
        </authorList>
    </citation>
    <scope>NUCLEOTIDE SEQUENCE [LARGE SCALE GENOMIC DNA]</scope>
    <source>
        <strain evidence="3 4">SAT1</strain>
    </source>
</reference>
<feature type="domain" description="NAD-dependent epimerase/dehydratase" evidence="2">
    <location>
        <begin position="9"/>
        <end position="244"/>
    </location>
</feature>
<evidence type="ECO:0000259" key="2">
    <source>
        <dbReference type="Pfam" id="PF01370"/>
    </source>
</evidence>
<dbReference type="KEGG" id="tah:SU86_006915"/>
<comment type="similarity">
    <text evidence="1">Belongs to the NAD(P)-dependent epimerase/dehydratase family.</text>
</comment>
<evidence type="ECO:0000313" key="3">
    <source>
        <dbReference type="EMBL" id="AJZ76141.1"/>
    </source>
</evidence>
<dbReference type="InterPro" id="IPR036291">
    <property type="entry name" value="NAD(P)-bd_dom_sf"/>
</dbReference>
<dbReference type="Gene3D" id="3.40.50.720">
    <property type="entry name" value="NAD(P)-binding Rossmann-like Domain"/>
    <property type="match status" value="1"/>
</dbReference>
<dbReference type="RefSeq" id="WP_048186830.1">
    <property type="nucleotide sequence ID" value="NZ_CP011097.1"/>
</dbReference>